<dbReference type="CDD" id="cd05911">
    <property type="entry name" value="Firefly_Luc_like"/>
    <property type="match status" value="1"/>
</dbReference>
<evidence type="ECO:0000259" key="3">
    <source>
        <dbReference type="Pfam" id="PF00501"/>
    </source>
</evidence>
<comment type="caution">
    <text evidence="5">The sequence shown here is derived from an EMBL/GenBank/DDBJ whole genome shotgun (WGS) entry which is preliminary data.</text>
</comment>
<dbReference type="SUPFAM" id="SSF56801">
    <property type="entry name" value="Acetyl-CoA synthetase-like"/>
    <property type="match status" value="1"/>
</dbReference>
<evidence type="ECO:0000313" key="5">
    <source>
        <dbReference type="EMBL" id="KAA8912362.1"/>
    </source>
</evidence>
<feature type="domain" description="AMP-binding enzyme C-terminal" evidence="4">
    <location>
        <begin position="443"/>
        <end position="519"/>
    </location>
</feature>
<proteinExistence type="inferred from homology"/>
<reference evidence="5" key="1">
    <citation type="journal article" date="2019" name="G3 (Bethesda)">
        <title>Genome Assemblies of Two Rare Opportunistic Yeast Pathogens: Diutina rugosa (syn. Candida rugosa) and Trichomonascus ciferrii (syn. Candida ciferrii).</title>
        <authorList>
            <person name="Mixao V."/>
            <person name="Saus E."/>
            <person name="Hansen A.P."/>
            <person name="Lass-Florl C."/>
            <person name="Gabaldon T."/>
        </authorList>
    </citation>
    <scope>NUCLEOTIDE SEQUENCE</scope>
    <source>
        <strain evidence="5">CBS 4856</strain>
    </source>
</reference>
<dbReference type="Pfam" id="PF13193">
    <property type="entry name" value="AMP-binding_C"/>
    <property type="match status" value="1"/>
</dbReference>
<dbReference type="EMBL" id="SWFS01000256">
    <property type="protein sequence ID" value="KAA8912362.1"/>
    <property type="molecule type" value="Genomic_DNA"/>
</dbReference>
<dbReference type="Proteomes" id="UP000761534">
    <property type="component" value="Unassembled WGS sequence"/>
</dbReference>
<dbReference type="PANTHER" id="PTHR24096:SF149">
    <property type="entry name" value="AMP-BINDING DOMAIN-CONTAINING PROTEIN-RELATED"/>
    <property type="match status" value="1"/>
</dbReference>
<keyword evidence="2" id="KW-0436">Ligase</keyword>
<evidence type="ECO:0000256" key="2">
    <source>
        <dbReference type="ARBA" id="ARBA00022598"/>
    </source>
</evidence>
<dbReference type="Pfam" id="PF00501">
    <property type="entry name" value="AMP-binding"/>
    <property type="match status" value="1"/>
</dbReference>
<name>A0A642V3P1_9ASCO</name>
<feature type="domain" description="AMP-dependent synthetase/ligase" evidence="3">
    <location>
        <begin position="30"/>
        <end position="392"/>
    </location>
</feature>
<keyword evidence="6" id="KW-1185">Reference proteome</keyword>
<evidence type="ECO:0000259" key="4">
    <source>
        <dbReference type="Pfam" id="PF13193"/>
    </source>
</evidence>
<evidence type="ECO:0000256" key="1">
    <source>
        <dbReference type="ARBA" id="ARBA00006432"/>
    </source>
</evidence>
<dbReference type="GO" id="GO:0019748">
    <property type="term" value="P:secondary metabolic process"/>
    <property type="evidence" value="ECO:0007669"/>
    <property type="project" value="TreeGrafter"/>
</dbReference>
<dbReference type="AlphaFoldDB" id="A0A642V3P1"/>
<dbReference type="GO" id="GO:0016405">
    <property type="term" value="F:CoA-ligase activity"/>
    <property type="evidence" value="ECO:0007669"/>
    <property type="project" value="TreeGrafter"/>
</dbReference>
<evidence type="ECO:0000313" key="6">
    <source>
        <dbReference type="Proteomes" id="UP000761534"/>
    </source>
</evidence>
<protein>
    <recommendedName>
        <fullName evidence="7">AMP-dependent synthetase/ligase domain-containing protein</fullName>
    </recommendedName>
</protein>
<sequence length="541" mass="60326">MTIYKSPLGVLKEPFYGNAASYIIESPHIRRNLDKPVLVDAKDGTTLTGRDSIEYIKRISWVLRTQYDIRTDDVVCLFLRNSVYVPVVHHGIMASGGVVSPANVAYMADELAFQIRESRAKLVVASPDLRQVVDQAVKADGIVAERVINLEELIDKADHAPGRDEQPLVLDEQTSKTKDAYYCFSSGTSGVPKGVMSSHHNVVSNSQQQLQSGFDFYDPKNVFGAVLPMSHIFGLSKFVFTVLHQASTAVVFEKFDLEFMLQSIIKHKITHFHLVPPIIVLLAKSPVVEKYLNIADSLQAIMSGAAPLSDSLIEQAEKRIKAQIYQGYGLTETSPVSHFFAYDKKAYKKASIGWLVAGQEARIVDRETEKDVPFGQPGELWLRGPNVMKGYLRNPTATNEVLTSDGWFKTGDITVIDNSGQFYVVDRAKELIKSKGHQVAPAELEAHMLKHPHVSDCAVTGVYQHEEATELPRAFVVLNDKTADPLKIKEWFDSSVARHKRLWGGVVILDAVPKSPSGKILRRHLRDRKNDKVHGYKPSKL</sequence>
<dbReference type="PANTHER" id="PTHR24096">
    <property type="entry name" value="LONG-CHAIN-FATTY-ACID--COA LIGASE"/>
    <property type="match status" value="1"/>
</dbReference>
<comment type="similarity">
    <text evidence="1">Belongs to the ATP-dependent AMP-binding enzyme family.</text>
</comment>
<evidence type="ECO:0008006" key="7">
    <source>
        <dbReference type="Google" id="ProtNLM"/>
    </source>
</evidence>
<dbReference type="VEuPathDB" id="FungiDB:TRICI_003479"/>
<dbReference type="OrthoDB" id="1700726at2759"/>
<dbReference type="Gene3D" id="3.30.300.30">
    <property type="match status" value="1"/>
</dbReference>
<dbReference type="InterPro" id="IPR045851">
    <property type="entry name" value="AMP-bd_C_sf"/>
</dbReference>
<accession>A0A642V3P1</accession>
<organism evidence="5 6">
    <name type="scientific">Trichomonascus ciferrii</name>
    <dbReference type="NCBI Taxonomy" id="44093"/>
    <lineage>
        <taxon>Eukaryota</taxon>
        <taxon>Fungi</taxon>
        <taxon>Dikarya</taxon>
        <taxon>Ascomycota</taxon>
        <taxon>Saccharomycotina</taxon>
        <taxon>Dipodascomycetes</taxon>
        <taxon>Dipodascales</taxon>
        <taxon>Trichomonascaceae</taxon>
        <taxon>Trichomonascus</taxon>
        <taxon>Trichomonascus ciferrii complex</taxon>
    </lineage>
</organism>
<dbReference type="Gene3D" id="3.40.50.12780">
    <property type="entry name" value="N-terminal domain of ligase-like"/>
    <property type="match status" value="1"/>
</dbReference>
<dbReference type="InterPro" id="IPR000873">
    <property type="entry name" value="AMP-dep_synth/lig_dom"/>
</dbReference>
<dbReference type="InterPro" id="IPR025110">
    <property type="entry name" value="AMP-bd_C"/>
</dbReference>
<dbReference type="InterPro" id="IPR042099">
    <property type="entry name" value="ANL_N_sf"/>
</dbReference>
<dbReference type="PROSITE" id="PS00455">
    <property type="entry name" value="AMP_BINDING"/>
    <property type="match status" value="1"/>
</dbReference>
<gene>
    <name evidence="5" type="ORF">TRICI_003479</name>
</gene>
<dbReference type="InterPro" id="IPR020845">
    <property type="entry name" value="AMP-binding_CS"/>
</dbReference>